<evidence type="ECO:0000313" key="2">
    <source>
        <dbReference type="Proteomes" id="UP000076512"/>
    </source>
</evidence>
<proteinExistence type="predicted"/>
<reference evidence="1 2" key="1">
    <citation type="submission" date="2016-04" db="EMBL/GenBank/DDBJ databases">
        <authorList>
            <person name="Evans L.H."/>
            <person name="Alamgir A."/>
            <person name="Owens N."/>
            <person name="Weber N.D."/>
            <person name="Virtaneva K."/>
            <person name="Barbian K."/>
            <person name="Babar A."/>
            <person name="Rosenke K."/>
        </authorList>
    </citation>
    <scope>NUCLEOTIDE SEQUENCE [LARGE SCALE GENOMIC DNA]</scope>
    <source>
        <strain evidence="1 2">IFM 0406</strain>
    </source>
</reference>
<dbReference type="Proteomes" id="UP000076512">
    <property type="component" value="Unassembled WGS sequence"/>
</dbReference>
<dbReference type="AlphaFoldDB" id="A0A164H2S5"/>
<dbReference type="EMBL" id="LWGR01000021">
    <property type="protein sequence ID" value="KZM68150.1"/>
    <property type="molecule type" value="Genomic_DNA"/>
</dbReference>
<sequence length="73" mass="8018">MDTDDMLHNLRVYAEDVLREHDQLLAANELPQGTAGAFARHAYTLAHEFAALDIGLCGGKPIPRAWGKARTSE</sequence>
<keyword evidence="2" id="KW-1185">Reference proteome</keyword>
<name>A0A164H2S5_9NOCA</name>
<comment type="caution">
    <text evidence="1">The sequence shown here is derived from an EMBL/GenBank/DDBJ whole genome shotgun (WGS) entry which is preliminary data.</text>
</comment>
<dbReference type="RefSeq" id="WP_067579500.1">
    <property type="nucleotide sequence ID" value="NZ_JABMCZ010000002.1"/>
</dbReference>
<protein>
    <submittedName>
        <fullName evidence="1">Uncharacterized protein</fullName>
    </submittedName>
</protein>
<gene>
    <name evidence="1" type="ORF">AWN90_09420</name>
</gene>
<organism evidence="1 2">
    <name type="scientific">Nocardia terpenica</name>
    <dbReference type="NCBI Taxonomy" id="455432"/>
    <lineage>
        <taxon>Bacteria</taxon>
        <taxon>Bacillati</taxon>
        <taxon>Actinomycetota</taxon>
        <taxon>Actinomycetes</taxon>
        <taxon>Mycobacteriales</taxon>
        <taxon>Nocardiaceae</taxon>
        <taxon>Nocardia</taxon>
    </lineage>
</organism>
<accession>A0A164H2S5</accession>
<evidence type="ECO:0000313" key="1">
    <source>
        <dbReference type="EMBL" id="KZM68150.1"/>
    </source>
</evidence>